<feature type="transmembrane region" description="Helical" evidence="3">
    <location>
        <begin position="509"/>
        <end position="531"/>
    </location>
</feature>
<evidence type="ECO:0000313" key="6">
    <source>
        <dbReference type="Proteomes" id="UP000528964"/>
    </source>
</evidence>
<dbReference type="GO" id="GO:0052621">
    <property type="term" value="F:diguanylate cyclase activity"/>
    <property type="evidence" value="ECO:0007669"/>
    <property type="project" value="UniProtKB-EC"/>
</dbReference>
<name>A0A7W6D9E5_9HYPH</name>
<evidence type="ECO:0000256" key="1">
    <source>
        <dbReference type="ARBA" id="ARBA00012528"/>
    </source>
</evidence>
<dbReference type="RefSeq" id="WP_183396592.1">
    <property type="nucleotide sequence ID" value="NZ_JACIDR010000007.1"/>
</dbReference>
<feature type="transmembrane region" description="Helical" evidence="3">
    <location>
        <begin position="12"/>
        <end position="31"/>
    </location>
</feature>
<sequence>MHSFFASQMDFIFFFYGLAFILLGAICFSIARILSHAGPWRALGLFGVLHGALEWLDLAALIIGDHPWFAAGRIALMTASFVCLLEFARLQALRIGWRVPGRGVYLLLILGVALAGFFAGSKAAGAAGRYFLGFPGSIAAALVFLQHAKVLSGRVRTAAFIAAAGFALYGVATGLVTPALSYGPAAYLNNDRFAQLTGVPIQLVRGLLACCISFSIWVIWGYRAAADVSSEKFALYLRRQFGWTLAAVAAILVCGWTLTEYLGAVYRANVQAQAQGEIDLLGSRLAAETAMVDGMVKALAGSPSVVKLATGSAPAETEARSVLNLQVDASGARSGYILNPEGGVIAASDGAPPLGARESATPLRDALAGRASFSFDFDPATLETRYLASRPVRDGRRVVAVAVLMKSLEGFERDIQRLDRPYFFVNPDGVVAMTNRPADLRRTLWPISDERRRALEQAFGPLIARPLLKQEVADDSWTSVDGARDYVRRSPTPHGGWSLVILKPTREIFASRLLGIAITLLATLMALIYILGRQRAVRDEVEMDKRLRLQKLADDLGLQAATDPLTGLHNRLHLEQTFAEEMARARRDDTPLSLVVFDIDRFKSVNDVYGHPVGDRALVRIAALTRQFVRSTDFPARWGGEEFLILLPGADSSAAARIAEALRAAIAEAEFDGVGALTCSFGVAQFSEDQSASAFLARADAALYRAKLNGRNRAEMAPAEPGALGAGRSVASGLV</sequence>
<dbReference type="AlphaFoldDB" id="A0A7W6D9E5"/>
<dbReference type="PANTHER" id="PTHR45138:SF9">
    <property type="entry name" value="DIGUANYLATE CYCLASE DGCM-RELATED"/>
    <property type="match status" value="1"/>
</dbReference>
<feature type="transmembrane region" description="Helical" evidence="3">
    <location>
        <begin position="200"/>
        <end position="220"/>
    </location>
</feature>
<organism evidence="5 6">
    <name type="scientific">Hansschlegelia beijingensis</name>
    <dbReference type="NCBI Taxonomy" id="1133344"/>
    <lineage>
        <taxon>Bacteria</taxon>
        <taxon>Pseudomonadati</taxon>
        <taxon>Pseudomonadota</taxon>
        <taxon>Alphaproteobacteria</taxon>
        <taxon>Hyphomicrobiales</taxon>
        <taxon>Methylopilaceae</taxon>
        <taxon>Hansschlegelia</taxon>
    </lineage>
</organism>
<dbReference type="PANTHER" id="PTHR45138">
    <property type="entry name" value="REGULATORY COMPONENTS OF SENSORY TRANSDUCTION SYSTEM"/>
    <property type="match status" value="1"/>
</dbReference>
<reference evidence="5 6" key="1">
    <citation type="submission" date="2020-08" db="EMBL/GenBank/DDBJ databases">
        <title>Genomic Encyclopedia of Type Strains, Phase IV (KMG-IV): sequencing the most valuable type-strain genomes for metagenomic binning, comparative biology and taxonomic classification.</title>
        <authorList>
            <person name="Goeker M."/>
        </authorList>
    </citation>
    <scope>NUCLEOTIDE SEQUENCE [LARGE SCALE GENOMIC DNA]</scope>
    <source>
        <strain evidence="5 6">DSM 25481</strain>
    </source>
</reference>
<keyword evidence="3" id="KW-0812">Transmembrane</keyword>
<dbReference type="EC" id="2.7.7.65" evidence="1"/>
<comment type="caution">
    <text evidence="5">The sequence shown here is derived from an EMBL/GenBank/DDBJ whole genome shotgun (WGS) entry which is preliminary data.</text>
</comment>
<dbReference type="FunFam" id="3.30.70.270:FF:000001">
    <property type="entry name" value="Diguanylate cyclase domain protein"/>
    <property type="match status" value="1"/>
</dbReference>
<keyword evidence="6" id="KW-1185">Reference proteome</keyword>
<dbReference type="Gene3D" id="3.30.450.20">
    <property type="entry name" value="PAS domain"/>
    <property type="match status" value="2"/>
</dbReference>
<dbReference type="InterPro" id="IPR000160">
    <property type="entry name" value="GGDEF_dom"/>
</dbReference>
<feature type="transmembrane region" description="Helical" evidence="3">
    <location>
        <begin position="127"/>
        <end position="145"/>
    </location>
</feature>
<feature type="transmembrane region" description="Helical" evidence="3">
    <location>
        <begin position="70"/>
        <end position="92"/>
    </location>
</feature>
<feature type="transmembrane region" description="Helical" evidence="3">
    <location>
        <begin position="241"/>
        <end position="259"/>
    </location>
</feature>
<keyword evidence="3" id="KW-1133">Transmembrane helix</keyword>
<dbReference type="SMART" id="SM00267">
    <property type="entry name" value="GGDEF"/>
    <property type="match status" value="1"/>
</dbReference>
<dbReference type="CDD" id="cd01949">
    <property type="entry name" value="GGDEF"/>
    <property type="match status" value="1"/>
</dbReference>
<dbReference type="Gene3D" id="3.30.70.270">
    <property type="match status" value="1"/>
</dbReference>
<dbReference type="EMBL" id="JACIDR010000007">
    <property type="protein sequence ID" value="MBB3974744.1"/>
    <property type="molecule type" value="Genomic_DNA"/>
</dbReference>
<feature type="transmembrane region" description="Helical" evidence="3">
    <location>
        <begin position="43"/>
        <end position="64"/>
    </location>
</feature>
<keyword evidence="3" id="KW-0472">Membrane</keyword>
<evidence type="ECO:0000313" key="5">
    <source>
        <dbReference type="EMBL" id="MBB3974744.1"/>
    </source>
</evidence>
<feature type="transmembrane region" description="Helical" evidence="3">
    <location>
        <begin position="104"/>
        <end position="121"/>
    </location>
</feature>
<proteinExistence type="predicted"/>
<accession>A0A7W6D9E5</accession>
<dbReference type="Pfam" id="PF00990">
    <property type="entry name" value="GGDEF"/>
    <property type="match status" value="1"/>
</dbReference>
<feature type="transmembrane region" description="Helical" evidence="3">
    <location>
        <begin position="157"/>
        <end position="180"/>
    </location>
</feature>
<dbReference type="InterPro" id="IPR050469">
    <property type="entry name" value="Diguanylate_Cyclase"/>
</dbReference>
<comment type="catalytic activity">
    <reaction evidence="2">
        <text>2 GTP = 3',3'-c-di-GMP + 2 diphosphate</text>
        <dbReference type="Rhea" id="RHEA:24898"/>
        <dbReference type="ChEBI" id="CHEBI:33019"/>
        <dbReference type="ChEBI" id="CHEBI:37565"/>
        <dbReference type="ChEBI" id="CHEBI:58805"/>
        <dbReference type="EC" id="2.7.7.65"/>
    </reaction>
</comment>
<dbReference type="GO" id="GO:0043709">
    <property type="term" value="P:cell adhesion involved in single-species biofilm formation"/>
    <property type="evidence" value="ECO:0007669"/>
    <property type="project" value="TreeGrafter"/>
</dbReference>
<protein>
    <recommendedName>
        <fullName evidence="1">diguanylate cyclase</fullName>
        <ecNumber evidence="1">2.7.7.65</ecNumber>
    </recommendedName>
</protein>
<dbReference type="GO" id="GO:0005886">
    <property type="term" value="C:plasma membrane"/>
    <property type="evidence" value="ECO:0007669"/>
    <property type="project" value="TreeGrafter"/>
</dbReference>
<evidence type="ECO:0000259" key="4">
    <source>
        <dbReference type="PROSITE" id="PS50887"/>
    </source>
</evidence>
<dbReference type="InterPro" id="IPR043128">
    <property type="entry name" value="Rev_trsase/Diguanyl_cyclase"/>
</dbReference>
<evidence type="ECO:0000256" key="2">
    <source>
        <dbReference type="ARBA" id="ARBA00034247"/>
    </source>
</evidence>
<dbReference type="GO" id="GO:1902201">
    <property type="term" value="P:negative regulation of bacterial-type flagellum-dependent cell motility"/>
    <property type="evidence" value="ECO:0007669"/>
    <property type="project" value="TreeGrafter"/>
</dbReference>
<dbReference type="Proteomes" id="UP000528964">
    <property type="component" value="Unassembled WGS sequence"/>
</dbReference>
<gene>
    <name evidence="5" type="ORF">GGR24_003431</name>
</gene>
<feature type="domain" description="GGDEF" evidence="4">
    <location>
        <begin position="590"/>
        <end position="719"/>
    </location>
</feature>
<evidence type="ECO:0000256" key="3">
    <source>
        <dbReference type="SAM" id="Phobius"/>
    </source>
</evidence>
<dbReference type="NCBIfam" id="TIGR00254">
    <property type="entry name" value="GGDEF"/>
    <property type="match status" value="1"/>
</dbReference>
<dbReference type="SUPFAM" id="SSF55073">
    <property type="entry name" value="Nucleotide cyclase"/>
    <property type="match status" value="1"/>
</dbReference>
<dbReference type="InterPro" id="IPR029787">
    <property type="entry name" value="Nucleotide_cyclase"/>
</dbReference>
<dbReference type="PROSITE" id="PS50887">
    <property type="entry name" value="GGDEF"/>
    <property type="match status" value="1"/>
</dbReference>